<dbReference type="PANTHER" id="PTHR21366">
    <property type="entry name" value="GLYOXALASE FAMILY PROTEIN"/>
    <property type="match status" value="1"/>
</dbReference>
<evidence type="ECO:0000256" key="2">
    <source>
        <dbReference type="ARBA" id="ARBA00004141"/>
    </source>
</evidence>
<keyword evidence="13" id="KW-1185">Reference proteome</keyword>
<keyword evidence="9" id="KW-0472">Membrane</keyword>
<dbReference type="InterPro" id="IPR000462">
    <property type="entry name" value="CDP-OH_P_trans"/>
</dbReference>
<comment type="similarity">
    <text evidence="3 10">Belongs to the CDP-alcohol phosphatidyltransferase class-I family.</text>
</comment>
<dbReference type="Pfam" id="PF01066">
    <property type="entry name" value="CDP-OH_P_transf"/>
    <property type="match status" value="1"/>
</dbReference>
<dbReference type="SUPFAM" id="SSF54593">
    <property type="entry name" value="Glyoxalase/Bleomycin resistance protein/Dihydroxybiphenyl dioxygenase"/>
    <property type="match status" value="1"/>
</dbReference>
<keyword evidence="6" id="KW-0812">Transmembrane</keyword>
<evidence type="ECO:0000313" key="13">
    <source>
        <dbReference type="Proteomes" id="UP001485043"/>
    </source>
</evidence>
<keyword evidence="5 10" id="KW-0808">Transferase</keyword>
<evidence type="ECO:0000256" key="7">
    <source>
        <dbReference type="ARBA" id="ARBA00022989"/>
    </source>
</evidence>
<evidence type="ECO:0000256" key="6">
    <source>
        <dbReference type="ARBA" id="ARBA00022692"/>
    </source>
</evidence>
<dbReference type="InterPro" id="IPR050383">
    <property type="entry name" value="GlyoxalaseI/FosfomycinResist"/>
</dbReference>
<dbReference type="Gene3D" id="1.20.120.1760">
    <property type="match status" value="1"/>
</dbReference>
<dbReference type="PROSITE" id="PS00379">
    <property type="entry name" value="CDP_ALCOHOL_P_TRANSF"/>
    <property type="match status" value="1"/>
</dbReference>
<dbReference type="InterPro" id="IPR029068">
    <property type="entry name" value="Glyas_Bleomycin-R_OHBP_Dase"/>
</dbReference>
<keyword evidence="8" id="KW-0443">Lipid metabolism</keyword>
<dbReference type="CDD" id="cd07245">
    <property type="entry name" value="VOC_like"/>
    <property type="match status" value="1"/>
</dbReference>
<dbReference type="GO" id="GO:0008444">
    <property type="term" value="F:CDP-diacylglycerol-glycerol-3-phosphate 3-phosphatidyltransferase activity"/>
    <property type="evidence" value="ECO:0007669"/>
    <property type="project" value="InterPro"/>
</dbReference>
<dbReference type="PROSITE" id="PS51819">
    <property type="entry name" value="VOC"/>
    <property type="match status" value="1"/>
</dbReference>
<evidence type="ECO:0000259" key="11">
    <source>
        <dbReference type="PROSITE" id="PS51819"/>
    </source>
</evidence>
<dbReference type="GO" id="GO:0006655">
    <property type="term" value="P:phosphatidylglycerol biosynthetic process"/>
    <property type="evidence" value="ECO:0007669"/>
    <property type="project" value="UniProtKB-ARBA"/>
</dbReference>
<dbReference type="InterPro" id="IPR043130">
    <property type="entry name" value="CDP-OH_PTrfase_TM_dom"/>
</dbReference>
<dbReference type="NCBIfam" id="TIGR00560">
    <property type="entry name" value="pgsA"/>
    <property type="match status" value="1"/>
</dbReference>
<gene>
    <name evidence="12" type="ORF">WJX84_002495</name>
</gene>
<comment type="cofactor">
    <cofactor evidence="1">
        <name>Mn(2+)</name>
        <dbReference type="ChEBI" id="CHEBI:29035"/>
    </cofactor>
</comment>
<evidence type="ECO:0000256" key="8">
    <source>
        <dbReference type="ARBA" id="ARBA00023098"/>
    </source>
</evidence>
<dbReference type="Gene3D" id="3.10.180.10">
    <property type="entry name" value="2,3-Dihydroxybiphenyl 1,2-Dioxygenase, domain 1"/>
    <property type="match status" value="1"/>
</dbReference>
<dbReference type="EMBL" id="JALJOV010000035">
    <property type="protein sequence ID" value="KAK9868308.1"/>
    <property type="molecule type" value="Genomic_DNA"/>
</dbReference>
<dbReference type="GO" id="GO:0045995">
    <property type="term" value="P:regulation of embryonic development"/>
    <property type="evidence" value="ECO:0007669"/>
    <property type="project" value="UniProtKB-ARBA"/>
</dbReference>
<protein>
    <recommendedName>
        <fullName evidence="11">VOC domain-containing protein</fullName>
    </recommendedName>
</protein>
<dbReference type="InterPro" id="IPR048254">
    <property type="entry name" value="CDP_ALCOHOL_P_TRANSF_CS"/>
</dbReference>
<evidence type="ECO:0000256" key="1">
    <source>
        <dbReference type="ARBA" id="ARBA00001936"/>
    </source>
</evidence>
<dbReference type="InterPro" id="IPR037523">
    <property type="entry name" value="VOC_core"/>
</dbReference>
<evidence type="ECO:0000313" key="12">
    <source>
        <dbReference type="EMBL" id="KAK9868308.1"/>
    </source>
</evidence>
<evidence type="ECO:0000256" key="4">
    <source>
        <dbReference type="ARBA" id="ARBA00022516"/>
    </source>
</evidence>
<dbReference type="Proteomes" id="UP001485043">
    <property type="component" value="Unassembled WGS sequence"/>
</dbReference>
<proteinExistence type="inferred from homology"/>
<comment type="subcellular location">
    <subcellularLocation>
        <location evidence="2">Membrane</location>
        <topology evidence="2">Multi-pass membrane protein</topology>
    </subcellularLocation>
</comment>
<dbReference type="GO" id="GO:0016020">
    <property type="term" value="C:membrane"/>
    <property type="evidence" value="ECO:0007669"/>
    <property type="project" value="UniProtKB-SubCell"/>
</dbReference>
<organism evidence="12 13">
    <name type="scientific">Apatococcus fuscideae</name>
    <dbReference type="NCBI Taxonomy" id="2026836"/>
    <lineage>
        <taxon>Eukaryota</taxon>
        <taxon>Viridiplantae</taxon>
        <taxon>Chlorophyta</taxon>
        <taxon>core chlorophytes</taxon>
        <taxon>Trebouxiophyceae</taxon>
        <taxon>Chlorellales</taxon>
        <taxon>Chlorellaceae</taxon>
        <taxon>Apatococcus</taxon>
    </lineage>
</organism>
<accession>A0AAW1THL0</accession>
<dbReference type="InterPro" id="IPR004360">
    <property type="entry name" value="Glyas_Fos-R_dOase_dom"/>
</dbReference>
<evidence type="ECO:0000256" key="9">
    <source>
        <dbReference type="ARBA" id="ARBA00023136"/>
    </source>
</evidence>
<evidence type="ECO:0000256" key="3">
    <source>
        <dbReference type="ARBA" id="ARBA00010441"/>
    </source>
</evidence>
<name>A0AAW1THL0_9CHLO</name>
<dbReference type="FunFam" id="1.20.120.1760:FF:000008">
    <property type="entry name" value="CDP-diacylglycerol--glycerol-3-phosphate 3-phosphatidyltransferase 2"/>
    <property type="match status" value="1"/>
</dbReference>
<dbReference type="GO" id="GO:0005737">
    <property type="term" value="C:cytoplasm"/>
    <property type="evidence" value="ECO:0007669"/>
    <property type="project" value="UniProtKB-ARBA"/>
</dbReference>
<dbReference type="Pfam" id="PF00903">
    <property type="entry name" value="Glyoxalase"/>
    <property type="match status" value="1"/>
</dbReference>
<dbReference type="InterPro" id="IPR004570">
    <property type="entry name" value="Phosphatidylglycerol_P_synth"/>
</dbReference>
<comment type="caution">
    <text evidence="12">The sequence shown here is derived from an EMBL/GenBank/DDBJ whole genome shotgun (WGS) entry which is preliminary data.</text>
</comment>
<dbReference type="AlphaFoldDB" id="A0AAW1THL0"/>
<evidence type="ECO:0000256" key="5">
    <source>
        <dbReference type="ARBA" id="ARBA00022679"/>
    </source>
</evidence>
<reference evidence="12 13" key="1">
    <citation type="journal article" date="2024" name="Nat. Commun.">
        <title>Phylogenomics reveals the evolutionary origins of lichenization in chlorophyte algae.</title>
        <authorList>
            <person name="Puginier C."/>
            <person name="Libourel C."/>
            <person name="Otte J."/>
            <person name="Skaloud P."/>
            <person name="Haon M."/>
            <person name="Grisel S."/>
            <person name="Petersen M."/>
            <person name="Berrin J.G."/>
            <person name="Delaux P.M."/>
            <person name="Dal Grande F."/>
            <person name="Keller J."/>
        </authorList>
    </citation>
    <scope>NUCLEOTIDE SEQUENCE [LARGE SCALE GENOMIC DNA]</scope>
    <source>
        <strain evidence="12 13">SAG 2523</strain>
    </source>
</reference>
<dbReference type="GO" id="GO:0030145">
    <property type="term" value="F:manganese ion binding"/>
    <property type="evidence" value="ECO:0007669"/>
    <property type="project" value="UniProtKB-ARBA"/>
</dbReference>
<sequence>MQHQQGPVSSPEQHRGFRRPALDSKAIQSLPTILTIARICSIPVLMALWYSPLQNVPSMCTGIFAAAAFTDWLDGYLARRLKASSDFGAFLDPVADKLMVAAVLILLSSQPLAAGPFLGNAWLLPFLSTAIIGREITMSALREWAASLGPEAYKSVAVSSWGKWKTATQMISLSLLLLSCRGGEGALIYYSAATGPPLLCIAAFLTLWSLKNYIQALWKYLNSKMTLVLDQMLARWLSAKDAGSGCITQKRRLLQPSSGVVPAAQATSRSCQAKLHALRVQAVAQSTENAAGLAADTRHAPKIAFHGVHHIGILCKDLQKSLHFYQDILGLDMNPDRPNDKLPYDGAWLWIGPEMIHLMVLPNPDPMDGRPEHGGRDRHACLGVASIQPLQQRLDAAQVPYTASKSGRAAIFFRDPDQNVLECVEAQPWR</sequence>
<dbReference type="PANTHER" id="PTHR21366:SF22">
    <property type="entry name" value="VOC DOMAIN-CONTAINING PROTEIN"/>
    <property type="match status" value="1"/>
</dbReference>
<feature type="domain" description="VOC" evidence="11">
    <location>
        <begin position="307"/>
        <end position="426"/>
    </location>
</feature>
<keyword evidence="7" id="KW-1133">Transmembrane helix</keyword>
<evidence type="ECO:0000256" key="10">
    <source>
        <dbReference type="RuleBase" id="RU003750"/>
    </source>
</evidence>
<keyword evidence="4" id="KW-0444">Lipid biosynthesis</keyword>